<reference evidence="1 2" key="1">
    <citation type="submission" date="2015-01" db="EMBL/GenBank/DDBJ databases">
        <title>Evolution of Trichinella species and genotypes.</title>
        <authorList>
            <person name="Korhonen P.K."/>
            <person name="Edoardo P."/>
            <person name="Giuseppe L.R."/>
            <person name="Gasser R.B."/>
        </authorList>
    </citation>
    <scope>NUCLEOTIDE SEQUENCE [LARGE SCALE GENOMIC DNA]</scope>
    <source>
        <strain evidence="1">ISS588</strain>
    </source>
</reference>
<comment type="caution">
    <text evidence="1">The sequence shown here is derived from an EMBL/GenBank/DDBJ whole genome shotgun (WGS) entry which is preliminary data.</text>
</comment>
<protein>
    <submittedName>
        <fullName evidence="1">Uncharacterized protein</fullName>
    </submittedName>
</protein>
<proteinExistence type="predicted"/>
<name>A0A0V1IEF8_TRIPS</name>
<sequence length="85" mass="9663">MQVKNIAACVRHVSQIENNIVLWYETSTPDSGGDRGRFLRCAKSFFPFILIPQALFEPSQCGGKLSFIASFETSRSSFCFYQMQK</sequence>
<evidence type="ECO:0000313" key="2">
    <source>
        <dbReference type="Proteomes" id="UP000054805"/>
    </source>
</evidence>
<keyword evidence="2" id="KW-1185">Reference proteome</keyword>
<gene>
    <name evidence="1" type="ORF">T4B_4270</name>
</gene>
<evidence type="ECO:0000313" key="1">
    <source>
        <dbReference type="EMBL" id="KRZ21177.1"/>
    </source>
</evidence>
<dbReference type="Proteomes" id="UP000054805">
    <property type="component" value="Unassembled WGS sequence"/>
</dbReference>
<dbReference type="EMBL" id="JYDS01000215">
    <property type="protein sequence ID" value="KRZ21177.1"/>
    <property type="molecule type" value="Genomic_DNA"/>
</dbReference>
<organism evidence="1 2">
    <name type="scientific">Trichinella pseudospiralis</name>
    <name type="common">Parasitic roundworm</name>
    <dbReference type="NCBI Taxonomy" id="6337"/>
    <lineage>
        <taxon>Eukaryota</taxon>
        <taxon>Metazoa</taxon>
        <taxon>Ecdysozoa</taxon>
        <taxon>Nematoda</taxon>
        <taxon>Enoplea</taxon>
        <taxon>Dorylaimia</taxon>
        <taxon>Trichinellida</taxon>
        <taxon>Trichinellidae</taxon>
        <taxon>Trichinella</taxon>
    </lineage>
</organism>
<dbReference type="AlphaFoldDB" id="A0A0V1IEF8"/>
<accession>A0A0V1IEF8</accession>